<dbReference type="PATRIC" id="fig|1434117.4.peg.687"/>
<gene>
    <name evidence="2" type="ORF">MSMAW_0558</name>
</gene>
<dbReference type="AlphaFoldDB" id="A0A0E3PV92"/>
<reference evidence="2 3" key="1">
    <citation type="submission" date="2014-07" db="EMBL/GenBank/DDBJ databases">
        <title>Methanogenic archaea and the global carbon cycle.</title>
        <authorList>
            <person name="Henriksen J.R."/>
            <person name="Luke J."/>
            <person name="Reinhart S."/>
            <person name="Benedict M.N."/>
            <person name="Youngblut N.D."/>
            <person name="Metcalf M.E."/>
            <person name="Whitaker R.J."/>
            <person name="Metcalf W.W."/>
        </authorList>
    </citation>
    <scope>NUCLEOTIDE SEQUENCE [LARGE SCALE GENOMIC DNA]</scope>
    <source>
        <strain evidence="2 3">WWM610</strain>
    </source>
</reference>
<dbReference type="PIRSF" id="PIRSF022080">
    <property type="entry name" value="UCP022080"/>
    <property type="match status" value="1"/>
</dbReference>
<dbReference type="HOGENOM" id="CLU_152346_1_0_2"/>
<name>A0A0E3PV92_METMZ</name>
<organism evidence="2 3">
    <name type="scientific">Methanosarcina mazei WWM610</name>
    <dbReference type="NCBI Taxonomy" id="1434117"/>
    <lineage>
        <taxon>Archaea</taxon>
        <taxon>Methanobacteriati</taxon>
        <taxon>Methanobacteriota</taxon>
        <taxon>Stenosarchaea group</taxon>
        <taxon>Methanomicrobia</taxon>
        <taxon>Methanosarcinales</taxon>
        <taxon>Methanosarcinaceae</taxon>
        <taxon>Methanosarcina</taxon>
    </lineage>
</organism>
<sequence length="104" mass="12015">MQQYKLKRGFKPEPERIYQAMQESFPVEISRNGDRFEISYGALSKITVWIEDKKLCVETVSDAAVKDDETILQTNKAYRDFLLKSTGYTAKERLKMAKKDVGEA</sequence>
<feature type="domain" description="DUF5611" evidence="1">
    <location>
        <begin position="1"/>
        <end position="99"/>
    </location>
</feature>
<dbReference type="InterPro" id="IPR016800">
    <property type="entry name" value="UCP022080"/>
</dbReference>
<proteinExistence type="predicted"/>
<dbReference type="InterPro" id="IPR040713">
    <property type="entry name" value="DUF5611"/>
</dbReference>
<evidence type="ECO:0000313" key="2">
    <source>
        <dbReference type="EMBL" id="AKB39549.1"/>
    </source>
</evidence>
<dbReference type="RefSeq" id="WP_015411335.1">
    <property type="nucleotide sequence ID" value="NZ_CP009509.1"/>
</dbReference>
<dbReference type="EMBL" id="CP009509">
    <property type="protein sequence ID" value="AKB39549.1"/>
    <property type="molecule type" value="Genomic_DNA"/>
</dbReference>
<evidence type="ECO:0000259" key="1">
    <source>
        <dbReference type="Pfam" id="PF18446"/>
    </source>
</evidence>
<accession>A0A0E3PV92</accession>
<protein>
    <submittedName>
        <fullName evidence="2">COG4004 family</fullName>
    </submittedName>
</protein>
<dbReference type="GeneID" id="24850178"/>
<dbReference type="Gene3D" id="3.30.310.190">
    <property type="match status" value="1"/>
</dbReference>
<evidence type="ECO:0000313" key="3">
    <source>
        <dbReference type="Proteomes" id="UP000033058"/>
    </source>
</evidence>
<dbReference type="Pfam" id="PF18446">
    <property type="entry name" value="DUF5611"/>
    <property type="match status" value="1"/>
</dbReference>
<dbReference type="Proteomes" id="UP000033058">
    <property type="component" value="Chromosome"/>
</dbReference>